<evidence type="ECO:0000313" key="2">
    <source>
        <dbReference type="Proteomes" id="UP000114351"/>
    </source>
</evidence>
<evidence type="ECO:0000313" key="1">
    <source>
        <dbReference type="EMBL" id="AIT68749.1"/>
    </source>
</evidence>
<accession>A0A097IQV6</accession>
<proteinExistence type="predicted"/>
<reference evidence="1 2" key="1">
    <citation type="journal article" date="2015" name="J. Gen. Virol.">
        <title>Hamburger polyomaviruses.</title>
        <authorList>
            <person name="Peretti A."/>
            <person name="FitzGerald P.C."/>
            <person name="Bliskovsky V."/>
            <person name="Buck C.B."/>
            <person name="Pastrana D.V."/>
        </authorList>
    </citation>
    <scope>NUCLEOTIDE SEQUENCE [LARGE SCALE GENOMIC DNA]</scope>
    <source>
        <strain evidence="1">1S5</strain>
    </source>
</reference>
<name>A0A097IQV6_POVBO</name>
<protein>
    <submittedName>
        <fullName evidence="1">Agno</fullName>
    </submittedName>
</protein>
<dbReference type="Proteomes" id="UP000114351">
    <property type="component" value="Genome"/>
</dbReference>
<dbReference type="EMBL" id="KM496323">
    <property type="protein sequence ID" value="AIT68749.1"/>
    <property type="molecule type" value="Genomic_DNA"/>
</dbReference>
<sequence length="118" mass="13138">MALQWVWLCLRKSLRNNKLMMCRILIELLKILLDVLDSGDYADGPSDNPGTGIAKEEIVKCIDFLKMLEAGDDDIDKYGFPELLAAHFANCLAVCLKAARESDAMFCCSLEANSSDFN</sequence>
<organism evidence="1 2">
    <name type="scientific">Bovine polyomavirus 1</name>
    <dbReference type="NCBI Taxonomy" id="1561702"/>
    <lineage>
        <taxon>Viruses</taxon>
        <taxon>Monodnaviria</taxon>
        <taxon>Shotokuvirae</taxon>
        <taxon>Cossaviricota</taxon>
        <taxon>Papovaviricetes</taxon>
        <taxon>Sepolyvirales</taxon>
        <taxon>Polyomaviridae</taxon>
        <taxon>Epsilonpolyomavirus</taxon>
        <taxon>Bovine polyomavirus</taxon>
    </lineage>
</organism>